<dbReference type="SUPFAM" id="SSF53335">
    <property type="entry name" value="S-adenosyl-L-methionine-dependent methyltransferases"/>
    <property type="match status" value="1"/>
</dbReference>
<keyword evidence="2" id="KW-0489">Methyltransferase</keyword>
<keyword evidence="2" id="KW-0808">Transferase</keyword>
<dbReference type="InterPro" id="IPR002052">
    <property type="entry name" value="DNA_methylase_N6_adenine_CS"/>
</dbReference>
<organism evidence="2 3">
    <name type="scientific">Acidianus hospitalis</name>
    <dbReference type="NCBI Taxonomy" id="563177"/>
    <lineage>
        <taxon>Archaea</taxon>
        <taxon>Thermoproteota</taxon>
        <taxon>Thermoprotei</taxon>
        <taxon>Sulfolobales</taxon>
        <taxon>Sulfolobaceae</taxon>
        <taxon>Acidianus</taxon>
    </lineage>
</organism>
<evidence type="ECO:0000256" key="1">
    <source>
        <dbReference type="SAM" id="Coils"/>
    </source>
</evidence>
<dbReference type="PROSITE" id="PS00092">
    <property type="entry name" value="N6_MTASE"/>
    <property type="match status" value="1"/>
</dbReference>
<dbReference type="EMBL" id="QEFD01000225">
    <property type="protein sequence ID" value="PVU74335.1"/>
    <property type="molecule type" value="Genomic_DNA"/>
</dbReference>
<comment type="caution">
    <text evidence="2">The sequence shown here is derived from an EMBL/GenBank/DDBJ whole genome shotgun (WGS) entry which is preliminary data.</text>
</comment>
<dbReference type="Gene3D" id="3.40.50.150">
    <property type="entry name" value="Vaccinia Virus protein VP39"/>
    <property type="match status" value="1"/>
</dbReference>
<feature type="non-terminal residue" evidence="2">
    <location>
        <position position="1"/>
    </location>
</feature>
<evidence type="ECO:0000313" key="2">
    <source>
        <dbReference type="EMBL" id="PVU74335.1"/>
    </source>
</evidence>
<name>A0A2T9X2R4_9CREN</name>
<feature type="coiled-coil region" evidence="1">
    <location>
        <begin position="381"/>
        <end position="408"/>
    </location>
</feature>
<dbReference type="GO" id="GO:0032259">
    <property type="term" value="P:methylation"/>
    <property type="evidence" value="ECO:0007669"/>
    <property type="project" value="UniProtKB-KW"/>
</dbReference>
<keyword evidence="1" id="KW-0175">Coiled coil</keyword>
<protein>
    <submittedName>
        <fullName evidence="2">DNA methyltransferase</fullName>
    </submittedName>
</protein>
<dbReference type="InterPro" id="IPR029063">
    <property type="entry name" value="SAM-dependent_MTases_sf"/>
</dbReference>
<reference evidence="2 3" key="1">
    <citation type="journal article" date="2015" name="Appl. Environ. Microbiol.">
        <title>Nanoarchaeota, Their Sulfolobales Host, and Nanoarchaeota Virus Distribution across Yellowstone National Park Hot Springs.</title>
        <authorList>
            <person name="Munson-McGee J.H."/>
            <person name="Field E.K."/>
            <person name="Bateson M."/>
            <person name="Rooney C."/>
            <person name="Stepanauskas R."/>
            <person name="Young M.J."/>
        </authorList>
    </citation>
    <scope>NUCLEOTIDE SEQUENCE [LARGE SCALE GENOMIC DNA]</scope>
    <source>
        <strain evidence="2">SCGC AC-742_N10</strain>
    </source>
</reference>
<sequence>LDHVIEGLEYLVQASTDSYIEILNSDVNELTLSDKVDVIVTDPPYADDVPYPEVSDFYYVWLKRIIPFPYDTQWIEFVVKNIGVDEERSKVFGNGIGSYEYFRDKLAQAFKNLAEILKDNGLLITFYNHTSPDAWISLLYAGWYVSKFRITTTHAITTEDKTRITAQNTTISLDKSMAIVWRKKAEGQKLVQEARKEAILSVSDWISTMLSKGKIKLSLDTYIEILGKVLSIFTKYEKIIGLKGEGINAVSDLVTNYIFSITTQSIIEGLSKGVGTTISNPYVSYYILVKLLLPTPKKGVRKLDKNSLTFLNVTGNINIKELQDNGIVAVNKDSISLIEPDQSAKGELDVISALEQLPDVRKALQGDYNFSNPVQVFHYLEYIALKNRDKLNEEIEKLRERTRFVDEALAIAKIFSRVLDDNDVEKEPSKRIAGEDKTGILRWAQ</sequence>
<dbReference type="AlphaFoldDB" id="A0A2T9X2R4"/>
<dbReference type="GO" id="GO:0008168">
    <property type="term" value="F:methyltransferase activity"/>
    <property type="evidence" value="ECO:0007669"/>
    <property type="project" value="UniProtKB-KW"/>
</dbReference>
<dbReference type="Proteomes" id="UP000245638">
    <property type="component" value="Unassembled WGS sequence"/>
</dbReference>
<accession>A0A2T9X2R4</accession>
<gene>
    <name evidence="2" type="ORF">DDW13_07845</name>
</gene>
<proteinExistence type="predicted"/>
<dbReference type="GO" id="GO:0003676">
    <property type="term" value="F:nucleic acid binding"/>
    <property type="evidence" value="ECO:0007669"/>
    <property type="project" value="InterPro"/>
</dbReference>
<evidence type="ECO:0000313" key="3">
    <source>
        <dbReference type="Proteomes" id="UP000245638"/>
    </source>
</evidence>